<accession>A0A846YHA1</accession>
<keyword evidence="8" id="KW-1185">Reference proteome</keyword>
<dbReference type="PANTHER" id="PTHR23528">
    <property type="match status" value="1"/>
</dbReference>
<comment type="subcellular location">
    <subcellularLocation>
        <location evidence="1">Cell membrane</location>
        <topology evidence="1">Multi-pass membrane protein</topology>
    </subcellularLocation>
</comment>
<evidence type="ECO:0000256" key="3">
    <source>
        <dbReference type="ARBA" id="ARBA00022989"/>
    </source>
</evidence>
<organism evidence="7 8">
    <name type="scientific">Nocardia flavorosea</name>
    <dbReference type="NCBI Taxonomy" id="53429"/>
    <lineage>
        <taxon>Bacteria</taxon>
        <taxon>Bacillati</taxon>
        <taxon>Actinomycetota</taxon>
        <taxon>Actinomycetes</taxon>
        <taxon>Mycobacteriales</taxon>
        <taxon>Nocardiaceae</taxon>
        <taxon>Nocardia</taxon>
    </lineage>
</organism>
<dbReference type="RefSeq" id="WP_063916092.1">
    <property type="nucleotide sequence ID" value="NZ_JAAXOT010000010.1"/>
</dbReference>
<feature type="transmembrane region" description="Helical" evidence="5">
    <location>
        <begin position="96"/>
        <end position="116"/>
    </location>
</feature>
<feature type="transmembrane region" description="Helical" evidence="5">
    <location>
        <begin position="61"/>
        <end position="84"/>
    </location>
</feature>
<proteinExistence type="predicted"/>
<evidence type="ECO:0000256" key="1">
    <source>
        <dbReference type="ARBA" id="ARBA00004651"/>
    </source>
</evidence>
<dbReference type="AlphaFoldDB" id="A0A846YHA1"/>
<dbReference type="Pfam" id="PF07690">
    <property type="entry name" value="MFS_1"/>
    <property type="match status" value="1"/>
</dbReference>
<dbReference type="InterPro" id="IPR020846">
    <property type="entry name" value="MFS_dom"/>
</dbReference>
<feature type="domain" description="Major facilitator superfamily (MFS) profile" evidence="6">
    <location>
        <begin position="27"/>
        <end position="423"/>
    </location>
</feature>
<evidence type="ECO:0000256" key="4">
    <source>
        <dbReference type="ARBA" id="ARBA00023136"/>
    </source>
</evidence>
<dbReference type="PROSITE" id="PS50850">
    <property type="entry name" value="MFS"/>
    <property type="match status" value="1"/>
</dbReference>
<protein>
    <submittedName>
        <fullName evidence="7">MFS transporter</fullName>
    </submittedName>
</protein>
<feature type="transmembrane region" description="Helical" evidence="5">
    <location>
        <begin position="331"/>
        <end position="354"/>
    </location>
</feature>
<dbReference type="PROSITE" id="PS51257">
    <property type="entry name" value="PROKAR_LIPOPROTEIN"/>
    <property type="match status" value="1"/>
</dbReference>
<sequence length="423" mass="44089">MRRATEPTQLPAAVPGEQRIGPAYVVMLMLGSCGAFMAYITVLAYSLAVRVDTLAPGRTEYLGYLTGLGGAVSLLAGPVVGVISDRVRTRFGRRRPVLVTGAAVGMSALIIVGLAPNIGVLAVGWVLTVLGWSAAMSSITALQADKLPAHQRGTVAGFLGFAQQGAPVLGVVIAGLLAQHGVLLTVVPGLLGVALLLPLVLFAAETDTRSAVFDEPLSVRTIVRTYRYNPRRYPDFSWEWLGKFCFHSGLALNTTFQTFFLAHRLGLSVAGIAHAVAWISVAGVAAAVAGSVGAGSLSDRLGRRRPFVVMGAAVYAGGSATYAFAHDLPLFLVAACLCGFGLGVFTAVDHAITLDILPDPREAGRFMAIAGLANTVSRSTAPLLAPLLLAVGTDHNYTLLYLTGGSLVLAGGLVIRFRVKGAR</sequence>
<feature type="transmembrane region" description="Helical" evidence="5">
    <location>
        <begin position="183"/>
        <end position="204"/>
    </location>
</feature>
<feature type="transmembrane region" description="Helical" evidence="5">
    <location>
        <begin position="154"/>
        <end position="177"/>
    </location>
</feature>
<feature type="transmembrane region" description="Helical" evidence="5">
    <location>
        <begin position="397"/>
        <end position="417"/>
    </location>
</feature>
<evidence type="ECO:0000259" key="6">
    <source>
        <dbReference type="PROSITE" id="PS50850"/>
    </source>
</evidence>
<dbReference type="PANTHER" id="PTHR23528:SF1">
    <property type="entry name" value="MAJOR FACILITATOR SUPERFAMILY (MFS) PROFILE DOMAIN-CONTAINING PROTEIN"/>
    <property type="match status" value="1"/>
</dbReference>
<name>A0A846YHA1_9NOCA</name>
<dbReference type="Gene3D" id="1.20.1250.20">
    <property type="entry name" value="MFS general substrate transporter like domains"/>
    <property type="match status" value="2"/>
</dbReference>
<feature type="transmembrane region" description="Helical" evidence="5">
    <location>
        <begin position="307"/>
        <end position="325"/>
    </location>
</feature>
<keyword evidence="3 5" id="KW-1133">Transmembrane helix</keyword>
<dbReference type="InterPro" id="IPR036259">
    <property type="entry name" value="MFS_trans_sf"/>
</dbReference>
<evidence type="ECO:0000313" key="8">
    <source>
        <dbReference type="Proteomes" id="UP000570678"/>
    </source>
</evidence>
<evidence type="ECO:0000256" key="5">
    <source>
        <dbReference type="SAM" id="Phobius"/>
    </source>
</evidence>
<dbReference type="Proteomes" id="UP000570678">
    <property type="component" value="Unassembled WGS sequence"/>
</dbReference>
<dbReference type="GO" id="GO:0005886">
    <property type="term" value="C:plasma membrane"/>
    <property type="evidence" value="ECO:0007669"/>
    <property type="project" value="UniProtKB-SubCell"/>
</dbReference>
<feature type="transmembrane region" description="Helical" evidence="5">
    <location>
        <begin position="21"/>
        <end position="49"/>
    </location>
</feature>
<dbReference type="SUPFAM" id="SSF103473">
    <property type="entry name" value="MFS general substrate transporter"/>
    <property type="match status" value="1"/>
</dbReference>
<reference evidence="7 8" key="1">
    <citation type="submission" date="2020-04" db="EMBL/GenBank/DDBJ databases">
        <title>MicrobeNet Type strains.</title>
        <authorList>
            <person name="Nicholson A.C."/>
        </authorList>
    </citation>
    <scope>NUCLEOTIDE SEQUENCE [LARGE SCALE GENOMIC DNA]</scope>
    <source>
        <strain evidence="7 8">JCM 3332</strain>
    </source>
</reference>
<comment type="caution">
    <text evidence="7">The sequence shown here is derived from an EMBL/GenBank/DDBJ whole genome shotgun (WGS) entry which is preliminary data.</text>
</comment>
<dbReference type="GO" id="GO:0022857">
    <property type="term" value="F:transmembrane transporter activity"/>
    <property type="evidence" value="ECO:0007669"/>
    <property type="project" value="InterPro"/>
</dbReference>
<evidence type="ECO:0000313" key="7">
    <source>
        <dbReference type="EMBL" id="NKY58377.1"/>
    </source>
</evidence>
<keyword evidence="2 5" id="KW-0812">Transmembrane</keyword>
<feature type="transmembrane region" description="Helical" evidence="5">
    <location>
        <begin position="122"/>
        <end position="142"/>
    </location>
</feature>
<dbReference type="EMBL" id="JAAXOT010000010">
    <property type="protein sequence ID" value="NKY58377.1"/>
    <property type="molecule type" value="Genomic_DNA"/>
</dbReference>
<gene>
    <name evidence="7" type="ORF">HGA15_19975</name>
</gene>
<keyword evidence="4 5" id="KW-0472">Membrane</keyword>
<dbReference type="InterPro" id="IPR011701">
    <property type="entry name" value="MFS"/>
</dbReference>
<evidence type="ECO:0000256" key="2">
    <source>
        <dbReference type="ARBA" id="ARBA00022692"/>
    </source>
</evidence>
<feature type="transmembrane region" description="Helical" evidence="5">
    <location>
        <begin position="272"/>
        <end position="295"/>
    </location>
</feature>